<evidence type="ECO:0000313" key="12">
    <source>
        <dbReference type="EMBL" id="PDO09826.1"/>
    </source>
</evidence>
<dbReference type="PANTHER" id="PTHR43547">
    <property type="entry name" value="TWO-COMPONENT HISTIDINE KINASE"/>
    <property type="match status" value="1"/>
</dbReference>
<dbReference type="GO" id="GO:0005524">
    <property type="term" value="F:ATP binding"/>
    <property type="evidence" value="ECO:0007669"/>
    <property type="project" value="UniProtKB-KW"/>
</dbReference>
<sequence length="435" mass="46634">MLPVGYELAAGGLIGLGVFCTVHAAALFAYGRSPSGTEPGRGIELGLTLVLSGLSGLLAGAGRDSDAAGGEKVGLALTYAALFFFWPILTANQRLPLRWLAAAGLPVTFFAPPLWQERFAALMLAVGLVGWASGVRLAWRMPGGGLFAAAGALLLFSPLLATAWPAISKHWTETVAWVGGLVLGVAQAVTTAARQAGTLRDIRRLEEKTRAFLKTLSDLVHELRTPLASIRGYLEALNDGIARHPRRRQRYVRRSLSRLSELERLVGNLLEWAKLTEIRTPPRTTLLDARRLLRDALYRFENDAKLRRIVLRLAGNPADPPLPVEADADQIRRVLDNLLSNALRFTPAGGTVTLEAEETDGCAVLKVSDTGPGIPSADMPHIFERYYTSGTAGAGVGLGLAVAKEIVERHGGRLGVEPNVPHGAVFVVSLPLHRA</sequence>
<dbReference type="Pfam" id="PF02518">
    <property type="entry name" value="HATPase_c"/>
    <property type="match status" value="1"/>
</dbReference>
<dbReference type="InterPro" id="IPR036890">
    <property type="entry name" value="HATPase_C_sf"/>
</dbReference>
<dbReference type="InterPro" id="IPR003594">
    <property type="entry name" value="HATPase_dom"/>
</dbReference>
<accession>A0A2A6DZ32</accession>
<comment type="caution">
    <text evidence="12">The sequence shown here is derived from an EMBL/GenBank/DDBJ whole genome shotgun (WGS) entry which is preliminary data.</text>
</comment>
<dbReference type="CDD" id="cd00082">
    <property type="entry name" value="HisKA"/>
    <property type="match status" value="1"/>
</dbReference>
<gene>
    <name evidence="12" type="ORF">BLM47_10380</name>
</gene>
<feature type="transmembrane region" description="Helical" evidence="10">
    <location>
        <begin position="42"/>
        <end position="61"/>
    </location>
</feature>
<dbReference type="SUPFAM" id="SSF47384">
    <property type="entry name" value="Homodimeric domain of signal transducing histidine kinase"/>
    <property type="match status" value="1"/>
</dbReference>
<evidence type="ECO:0000256" key="1">
    <source>
        <dbReference type="ARBA" id="ARBA00000085"/>
    </source>
</evidence>
<evidence type="ECO:0000256" key="8">
    <source>
        <dbReference type="ARBA" id="ARBA00022840"/>
    </source>
</evidence>
<protein>
    <recommendedName>
        <fullName evidence="3">histidine kinase</fullName>
        <ecNumber evidence="3">2.7.13.3</ecNumber>
    </recommendedName>
</protein>
<dbReference type="InterPro" id="IPR036097">
    <property type="entry name" value="HisK_dim/P_sf"/>
</dbReference>
<feature type="transmembrane region" description="Helical" evidence="10">
    <location>
        <begin position="146"/>
        <end position="168"/>
    </location>
</feature>
<feature type="domain" description="Histidine kinase" evidence="11">
    <location>
        <begin position="218"/>
        <end position="434"/>
    </location>
</feature>
<dbReference type="SUPFAM" id="SSF55874">
    <property type="entry name" value="ATPase domain of HSP90 chaperone/DNA topoisomerase II/histidine kinase"/>
    <property type="match status" value="1"/>
</dbReference>
<evidence type="ECO:0000313" key="13">
    <source>
        <dbReference type="Proteomes" id="UP000243688"/>
    </source>
</evidence>
<keyword evidence="8" id="KW-0067">ATP-binding</keyword>
<evidence type="ECO:0000256" key="6">
    <source>
        <dbReference type="ARBA" id="ARBA00022741"/>
    </source>
</evidence>
<dbReference type="CDD" id="cd00075">
    <property type="entry name" value="HATPase"/>
    <property type="match status" value="1"/>
</dbReference>
<organism evidence="12 13">
    <name type="scientific">Candidatus Reconcilbacillus cellulovorans</name>
    <dbReference type="NCBI Taxonomy" id="1906605"/>
    <lineage>
        <taxon>Bacteria</taxon>
        <taxon>Bacillati</taxon>
        <taxon>Bacillota</taxon>
        <taxon>Bacilli</taxon>
        <taxon>Bacillales</taxon>
        <taxon>Paenibacillaceae</taxon>
        <taxon>Candidatus Reconcilbacillus</taxon>
    </lineage>
</organism>
<dbReference type="Pfam" id="PF00512">
    <property type="entry name" value="HisKA"/>
    <property type="match status" value="1"/>
</dbReference>
<feature type="transmembrane region" description="Helical" evidence="10">
    <location>
        <begin position="6"/>
        <end position="30"/>
    </location>
</feature>
<keyword evidence="7" id="KW-0418">Kinase</keyword>
<evidence type="ECO:0000256" key="2">
    <source>
        <dbReference type="ARBA" id="ARBA00004651"/>
    </source>
</evidence>
<keyword evidence="10" id="KW-1133">Transmembrane helix</keyword>
<feature type="transmembrane region" description="Helical" evidence="10">
    <location>
        <begin position="174"/>
        <end position="193"/>
    </location>
</feature>
<reference evidence="12 13" key="1">
    <citation type="submission" date="2016-12" db="EMBL/GenBank/DDBJ databases">
        <title>Candidatus Reconcilibacillus cellulovorans genome.</title>
        <authorList>
            <person name="Kolinko S."/>
            <person name="Wu Y.-W."/>
            <person name="Tachea F."/>
            <person name="Denzel E."/>
            <person name="Hiras J."/>
            <person name="Baecker N."/>
            <person name="Chan L.J."/>
            <person name="Eichorst S.A."/>
            <person name="Frey D."/>
            <person name="Adams P.D."/>
            <person name="Pray T."/>
            <person name="Tanjore D."/>
            <person name="Petzold C.J."/>
            <person name="Gladden J.M."/>
            <person name="Simmons B.A."/>
            <person name="Singer S.W."/>
        </authorList>
    </citation>
    <scope>NUCLEOTIDE SEQUENCE [LARGE SCALE GENOMIC DNA]</scope>
    <source>
        <strain evidence="12">JTherm</strain>
    </source>
</reference>
<dbReference type="Proteomes" id="UP000243688">
    <property type="component" value="Unassembled WGS sequence"/>
</dbReference>
<dbReference type="PANTHER" id="PTHR43547:SF2">
    <property type="entry name" value="HYBRID SIGNAL TRANSDUCTION HISTIDINE KINASE C"/>
    <property type="match status" value="1"/>
</dbReference>
<dbReference type="SMART" id="SM00387">
    <property type="entry name" value="HATPase_c"/>
    <property type="match status" value="1"/>
</dbReference>
<dbReference type="Gene3D" id="3.30.565.10">
    <property type="entry name" value="Histidine kinase-like ATPase, C-terminal domain"/>
    <property type="match status" value="1"/>
</dbReference>
<dbReference type="InterPro" id="IPR005467">
    <property type="entry name" value="His_kinase_dom"/>
</dbReference>
<feature type="transmembrane region" description="Helical" evidence="10">
    <location>
        <begin position="73"/>
        <end position="90"/>
    </location>
</feature>
<evidence type="ECO:0000256" key="10">
    <source>
        <dbReference type="SAM" id="Phobius"/>
    </source>
</evidence>
<keyword evidence="10" id="KW-0472">Membrane</keyword>
<dbReference type="EC" id="2.7.13.3" evidence="3"/>
<keyword evidence="10" id="KW-0812">Transmembrane</keyword>
<evidence type="ECO:0000259" key="11">
    <source>
        <dbReference type="PROSITE" id="PS50109"/>
    </source>
</evidence>
<dbReference type="GO" id="GO:0005886">
    <property type="term" value="C:plasma membrane"/>
    <property type="evidence" value="ECO:0007669"/>
    <property type="project" value="UniProtKB-SubCell"/>
</dbReference>
<keyword evidence="6" id="KW-0547">Nucleotide-binding</keyword>
<evidence type="ECO:0000256" key="5">
    <source>
        <dbReference type="ARBA" id="ARBA00022679"/>
    </source>
</evidence>
<keyword evidence="4" id="KW-0597">Phosphoprotein</keyword>
<keyword evidence="9" id="KW-0902">Two-component regulatory system</keyword>
<dbReference type="InterPro" id="IPR003661">
    <property type="entry name" value="HisK_dim/P_dom"/>
</dbReference>
<proteinExistence type="predicted"/>
<dbReference type="EMBL" id="MOXJ01000026">
    <property type="protein sequence ID" value="PDO09826.1"/>
    <property type="molecule type" value="Genomic_DNA"/>
</dbReference>
<evidence type="ECO:0000256" key="9">
    <source>
        <dbReference type="ARBA" id="ARBA00023012"/>
    </source>
</evidence>
<evidence type="ECO:0000256" key="7">
    <source>
        <dbReference type="ARBA" id="ARBA00022777"/>
    </source>
</evidence>
<dbReference type="FunFam" id="3.30.565.10:FF:000006">
    <property type="entry name" value="Sensor histidine kinase WalK"/>
    <property type="match status" value="1"/>
</dbReference>
<comment type="subcellular location">
    <subcellularLocation>
        <location evidence="2">Cell membrane</location>
        <topology evidence="2">Multi-pass membrane protein</topology>
    </subcellularLocation>
</comment>
<dbReference type="PRINTS" id="PR00344">
    <property type="entry name" value="BCTRLSENSOR"/>
</dbReference>
<dbReference type="SMART" id="SM00388">
    <property type="entry name" value="HisKA"/>
    <property type="match status" value="1"/>
</dbReference>
<dbReference type="PROSITE" id="PS50109">
    <property type="entry name" value="HIS_KIN"/>
    <property type="match status" value="1"/>
</dbReference>
<dbReference type="InterPro" id="IPR004358">
    <property type="entry name" value="Sig_transdc_His_kin-like_C"/>
</dbReference>
<evidence type="ECO:0000256" key="4">
    <source>
        <dbReference type="ARBA" id="ARBA00022553"/>
    </source>
</evidence>
<keyword evidence="5" id="KW-0808">Transferase</keyword>
<comment type="catalytic activity">
    <reaction evidence="1">
        <text>ATP + protein L-histidine = ADP + protein N-phospho-L-histidine.</text>
        <dbReference type="EC" id="2.7.13.3"/>
    </reaction>
</comment>
<dbReference type="GO" id="GO:0000155">
    <property type="term" value="F:phosphorelay sensor kinase activity"/>
    <property type="evidence" value="ECO:0007669"/>
    <property type="project" value="InterPro"/>
</dbReference>
<dbReference type="Gene3D" id="1.10.287.130">
    <property type="match status" value="1"/>
</dbReference>
<evidence type="ECO:0000256" key="3">
    <source>
        <dbReference type="ARBA" id="ARBA00012438"/>
    </source>
</evidence>
<feature type="transmembrane region" description="Helical" evidence="10">
    <location>
        <begin position="121"/>
        <end position="139"/>
    </location>
</feature>
<dbReference type="AlphaFoldDB" id="A0A2A6DZ32"/>
<name>A0A2A6DZ32_9BACL</name>